<proteinExistence type="predicted"/>
<accession>A0ABS8H9G0</accession>
<dbReference type="Proteomes" id="UP001198830">
    <property type="component" value="Unassembled WGS sequence"/>
</dbReference>
<reference evidence="3 4" key="1">
    <citation type="submission" date="2021-10" db="EMBL/GenBank/DDBJ databases">
        <title>The diversity and Nitrogen Metabolism of Culturable Nitrate-Utilizing Bacteria Within the Oxygen Minimum Zone of the Changjiang (Yangtze River)Estuary.</title>
        <authorList>
            <person name="Zhang D."/>
            <person name="Zheng J."/>
            <person name="Liu S."/>
            <person name="He W."/>
        </authorList>
    </citation>
    <scope>NUCLEOTIDE SEQUENCE [LARGE SCALE GENOMIC DNA]</scope>
    <source>
        <strain evidence="3 4">FXH275-2</strain>
    </source>
</reference>
<gene>
    <name evidence="3" type="ORF">LL253_18670</name>
</gene>
<evidence type="ECO:0000259" key="1">
    <source>
        <dbReference type="Pfam" id="PF01548"/>
    </source>
</evidence>
<dbReference type="NCBIfam" id="NF033542">
    <property type="entry name" value="transpos_IS110"/>
    <property type="match status" value="1"/>
</dbReference>
<dbReference type="PANTHER" id="PTHR33055">
    <property type="entry name" value="TRANSPOSASE FOR INSERTION SEQUENCE ELEMENT IS1111A"/>
    <property type="match status" value="1"/>
</dbReference>
<name>A0ABS8H9G0_9SPHN</name>
<organism evidence="3 4">
    <name type="scientific">Sphingobium soli</name>
    <dbReference type="NCBI Taxonomy" id="1591116"/>
    <lineage>
        <taxon>Bacteria</taxon>
        <taxon>Pseudomonadati</taxon>
        <taxon>Pseudomonadota</taxon>
        <taxon>Alphaproteobacteria</taxon>
        <taxon>Sphingomonadales</taxon>
        <taxon>Sphingomonadaceae</taxon>
        <taxon>Sphingobium</taxon>
    </lineage>
</organism>
<feature type="domain" description="Transposase IS116/IS110/IS902 C-terminal" evidence="2">
    <location>
        <begin position="212"/>
        <end position="288"/>
    </location>
</feature>
<dbReference type="Pfam" id="PF01548">
    <property type="entry name" value="DEDD_Tnp_IS110"/>
    <property type="match status" value="1"/>
</dbReference>
<keyword evidence="4" id="KW-1185">Reference proteome</keyword>
<sequence length="341" mass="37639">MDVSVLGVDLGKNSCSVVGLDATGKVVVRRRMRRETVIAYAGTLPPCVVAMEACCGAHHMGRALERQGHTIRLMSPEYVRPYVKAQKNDDRDAEAIAEAATRPTMRFVELKSEEQLDMQTLHRIRDQLVGERTSLMNQIRSLLLERGHIVPQGRAKLAVRLAELLDADEPVLGCRIHRLVSDMRQRWTALDERIGDLDAEFTQAAQEDERTRRLLTIPGIGALNATALVAAVGDARTFGRGRDLAAWLGLVPRQATTGGKPRLLGISKRGSRYLRKILIQGARSSLPTMSKSDTRLGAWLRGLLARSHANTVVVALAAKMARIVWALLRHERTFNPVAQAA</sequence>
<dbReference type="EMBL" id="JAJGNP010000025">
    <property type="protein sequence ID" value="MCC4234698.1"/>
    <property type="molecule type" value="Genomic_DNA"/>
</dbReference>
<dbReference type="RefSeq" id="WP_009824011.1">
    <property type="nucleotide sequence ID" value="NZ_JAJGNP010000025.1"/>
</dbReference>
<dbReference type="PANTHER" id="PTHR33055:SF3">
    <property type="entry name" value="PUTATIVE TRANSPOSASE FOR IS117-RELATED"/>
    <property type="match status" value="1"/>
</dbReference>
<dbReference type="InterPro" id="IPR047650">
    <property type="entry name" value="Transpos_IS110"/>
</dbReference>
<dbReference type="Pfam" id="PF02371">
    <property type="entry name" value="Transposase_20"/>
    <property type="match status" value="1"/>
</dbReference>
<dbReference type="InterPro" id="IPR003346">
    <property type="entry name" value="Transposase_20"/>
</dbReference>
<protein>
    <submittedName>
        <fullName evidence="3">IS110 family transposase</fullName>
    </submittedName>
</protein>
<dbReference type="InterPro" id="IPR002525">
    <property type="entry name" value="Transp_IS110-like_N"/>
</dbReference>
<evidence type="ECO:0000259" key="2">
    <source>
        <dbReference type="Pfam" id="PF02371"/>
    </source>
</evidence>
<evidence type="ECO:0000313" key="4">
    <source>
        <dbReference type="Proteomes" id="UP001198830"/>
    </source>
</evidence>
<comment type="caution">
    <text evidence="3">The sequence shown here is derived from an EMBL/GenBank/DDBJ whole genome shotgun (WGS) entry which is preliminary data.</text>
</comment>
<feature type="domain" description="Transposase IS110-like N-terminal" evidence="1">
    <location>
        <begin position="6"/>
        <end position="144"/>
    </location>
</feature>
<evidence type="ECO:0000313" key="3">
    <source>
        <dbReference type="EMBL" id="MCC4234698.1"/>
    </source>
</evidence>